<evidence type="ECO:0000256" key="5">
    <source>
        <dbReference type="ARBA" id="ARBA00034078"/>
    </source>
</evidence>
<keyword evidence="2" id="KW-0479">Metal-binding</keyword>
<keyword evidence="4" id="KW-0411">Iron-sulfur</keyword>
<comment type="caution">
    <text evidence="8">The sequence shown here is derived from an EMBL/GenBank/DDBJ whole genome shotgun (WGS) entry which is preliminary data.</text>
</comment>
<feature type="domain" description="Rieske" evidence="7">
    <location>
        <begin position="12"/>
        <end position="107"/>
    </location>
</feature>
<dbReference type="SUPFAM" id="SSF50022">
    <property type="entry name" value="ISP domain"/>
    <property type="match status" value="1"/>
</dbReference>
<reference evidence="8 9" key="1">
    <citation type="journal article" date="2014" name="BMC Genomics">
        <title>Comparison of environmental and isolate Sulfobacillus genomes reveals diverse carbon, sulfur, nitrogen, and hydrogen metabolisms.</title>
        <authorList>
            <person name="Justice N.B."/>
            <person name="Norman A."/>
            <person name="Brown C.T."/>
            <person name="Singh A."/>
            <person name="Thomas B.C."/>
            <person name="Banfield J.F."/>
        </authorList>
    </citation>
    <scope>NUCLEOTIDE SEQUENCE [LARGE SCALE GENOMIC DNA]</scope>
    <source>
        <strain evidence="8">AMDSBA4</strain>
    </source>
</reference>
<evidence type="ECO:0000313" key="9">
    <source>
        <dbReference type="Proteomes" id="UP000242972"/>
    </source>
</evidence>
<dbReference type="Gene3D" id="2.102.10.10">
    <property type="entry name" value="Rieske [2Fe-2S] iron-sulphur domain"/>
    <property type="match status" value="1"/>
</dbReference>
<dbReference type="InterPro" id="IPR017941">
    <property type="entry name" value="Rieske_2Fe-2S"/>
</dbReference>
<evidence type="ECO:0000259" key="7">
    <source>
        <dbReference type="PROSITE" id="PS51296"/>
    </source>
</evidence>
<evidence type="ECO:0000256" key="1">
    <source>
        <dbReference type="ARBA" id="ARBA00022714"/>
    </source>
</evidence>
<evidence type="ECO:0000256" key="6">
    <source>
        <dbReference type="ARBA" id="ARBA00038001"/>
    </source>
</evidence>
<dbReference type="EMBL" id="PXYW01000033">
    <property type="protein sequence ID" value="PSR32696.1"/>
    <property type="molecule type" value="Genomic_DNA"/>
</dbReference>
<dbReference type="GO" id="GO:0004497">
    <property type="term" value="F:monooxygenase activity"/>
    <property type="evidence" value="ECO:0007669"/>
    <property type="project" value="UniProtKB-ARBA"/>
</dbReference>
<organism evidence="8 9">
    <name type="scientific">Sulfobacillus benefaciens</name>
    <dbReference type="NCBI Taxonomy" id="453960"/>
    <lineage>
        <taxon>Bacteria</taxon>
        <taxon>Bacillati</taxon>
        <taxon>Bacillota</taxon>
        <taxon>Clostridia</taxon>
        <taxon>Eubacteriales</taxon>
        <taxon>Clostridiales Family XVII. Incertae Sedis</taxon>
        <taxon>Sulfobacillus</taxon>
    </lineage>
</organism>
<sequence length="108" mass="12029">MVDNQKIGEEFVAVADSQSLSEGGFISCLVRKEPVLITRVKEKLYAVSGVCSHAYSELSDGELEGERLYCSLHFACFDVRTGQVLEGPTDKPLKTFEVVESEGRIWIR</sequence>
<dbReference type="PANTHER" id="PTHR21496:SF0">
    <property type="entry name" value="RIESKE DOMAIN-CONTAINING PROTEIN"/>
    <property type="match status" value="1"/>
</dbReference>
<dbReference type="Pfam" id="PF00355">
    <property type="entry name" value="Rieske"/>
    <property type="match status" value="1"/>
</dbReference>
<gene>
    <name evidence="8" type="ORF">C7B46_13120</name>
</gene>
<keyword evidence="3" id="KW-0408">Iron</keyword>
<evidence type="ECO:0000256" key="2">
    <source>
        <dbReference type="ARBA" id="ARBA00022723"/>
    </source>
</evidence>
<dbReference type="GO" id="GO:0051537">
    <property type="term" value="F:2 iron, 2 sulfur cluster binding"/>
    <property type="evidence" value="ECO:0007669"/>
    <property type="project" value="UniProtKB-KW"/>
</dbReference>
<evidence type="ECO:0000256" key="3">
    <source>
        <dbReference type="ARBA" id="ARBA00023004"/>
    </source>
</evidence>
<proteinExistence type="inferred from homology"/>
<evidence type="ECO:0000313" key="8">
    <source>
        <dbReference type="EMBL" id="PSR32696.1"/>
    </source>
</evidence>
<comment type="similarity">
    <text evidence="6">Belongs to the bacterial ring-hydroxylating dioxygenase ferredoxin component family.</text>
</comment>
<dbReference type="GO" id="GO:0016705">
    <property type="term" value="F:oxidoreductase activity, acting on paired donors, with incorporation or reduction of molecular oxygen"/>
    <property type="evidence" value="ECO:0007669"/>
    <property type="project" value="UniProtKB-ARBA"/>
</dbReference>
<dbReference type="Proteomes" id="UP000242972">
    <property type="component" value="Unassembled WGS sequence"/>
</dbReference>
<dbReference type="GO" id="GO:0046872">
    <property type="term" value="F:metal ion binding"/>
    <property type="evidence" value="ECO:0007669"/>
    <property type="project" value="UniProtKB-KW"/>
</dbReference>
<evidence type="ECO:0000256" key="4">
    <source>
        <dbReference type="ARBA" id="ARBA00023014"/>
    </source>
</evidence>
<protein>
    <submittedName>
        <fullName evidence="8">Rieske (2Fe-2S) protein</fullName>
    </submittedName>
</protein>
<dbReference type="PANTHER" id="PTHR21496">
    <property type="entry name" value="FERREDOXIN-RELATED"/>
    <property type="match status" value="1"/>
</dbReference>
<accession>A0A2T2XE14</accession>
<dbReference type="AlphaFoldDB" id="A0A2T2XE14"/>
<dbReference type="PROSITE" id="PS51296">
    <property type="entry name" value="RIESKE"/>
    <property type="match status" value="1"/>
</dbReference>
<keyword evidence="1" id="KW-0001">2Fe-2S</keyword>
<comment type="cofactor">
    <cofactor evidence="5">
        <name>[2Fe-2S] cluster</name>
        <dbReference type="ChEBI" id="CHEBI:190135"/>
    </cofactor>
</comment>
<dbReference type="InterPro" id="IPR036922">
    <property type="entry name" value="Rieske_2Fe-2S_sf"/>
</dbReference>
<name>A0A2T2XE14_9FIRM</name>